<evidence type="ECO:0000313" key="1">
    <source>
        <dbReference type="EMBL" id="EFE28140.1"/>
    </source>
</evidence>
<dbReference type="AlphaFoldDB" id="D6GR49"/>
<keyword evidence="2" id="KW-1185">Reference proteome</keyword>
<dbReference type="KEGG" id="faa:HMPREF0389_00053"/>
<dbReference type="Proteomes" id="UP000007468">
    <property type="component" value="Chromosome"/>
</dbReference>
<proteinExistence type="predicted"/>
<gene>
    <name evidence="1" type="ordered locus">HMPREF0389_00053</name>
</gene>
<dbReference type="STRING" id="546269.HMPREF0389_00053"/>
<name>D6GR49_FILAD</name>
<dbReference type="EMBL" id="CP002390">
    <property type="protein sequence ID" value="EFE28140.1"/>
    <property type="molecule type" value="Genomic_DNA"/>
</dbReference>
<reference evidence="2" key="1">
    <citation type="submission" date="2010-12" db="EMBL/GenBank/DDBJ databases">
        <title>The genome sequence of Filifactor alocis strain ATCC 35896.</title>
        <authorList>
            <consortium name="The Broad Institute Genome Sequencing Platform"/>
            <person name="Ward D."/>
            <person name="Earl A."/>
            <person name="Feldgarden M."/>
            <person name="Young S.K."/>
            <person name="Gargeya S."/>
            <person name="Zeng Q."/>
            <person name="Alvarado L."/>
            <person name="Berlin A."/>
            <person name="Bochicchio J."/>
            <person name="Chapman S.B."/>
            <person name="Chen Z."/>
            <person name="Freedman E."/>
            <person name="Gellesch M."/>
            <person name="Goldberg J."/>
            <person name="Griggs A."/>
            <person name="Gujja S."/>
            <person name="Heilman E."/>
            <person name="Heiman D."/>
            <person name="Howarth C."/>
            <person name="Mehta T."/>
            <person name="Neiman D."/>
            <person name="Pearson M."/>
            <person name="Roberts A."/>
            <person name="Saif S."/>
            <person name="Shea T."/>
            <person name="Shenoy N."/>
            <person name="Sisk P."/>
            <person name="Stolte C."/>
            <person name="Sykes S."/>
            <person name="White J."/>
            <person name="Yandava C."/>
            <person name="Izard J."/>
            <person name="Blanton J.M."/>
            <person name="Baranova O.V."/>
            <person name="Tanner A.C."/>
            <person name="Dewhirst F.E."/>
            <person name="Haas B."/>
            <person name="Nusbaum C."/>
            <person name="Birren B."/>
        </authorList>
    </citation>
    <scope>NUCLEOTIDE SEQUENCE [LARGE SCALE GENOMIC DNA]</scope>
    <source>
        <strain evidence="2">ATCC 35896 / D40 B5</strain>
    </source>
</reference>
<protein>
    <submittedName>
        <fullName evidence="1">Uncharacterized protein</fullName>
    </submittedName>
</protein>
<evidence type="ECO:0000313" key="2">
    <source>
        <dbReference type="Proteomes" id="UP000007468"/>
    </source>
</evidence>
<organism evidence="1 2">
    <name type="scientific">Filifactor alocis (strain ATCC 35896 / CCUG 47790 / D40 B5)</name>
    <name type="common">Fusobacterium alocis</name>
    <dbReference type="NCBI Taxonomy" id="546269"/>
    <lineage>
        <taxon>Bacteria</taxon>
        <taxon>Bacillati</taxon>
        <taxon>Bacillota</taxon>
        <taxon>Clostridia</taxon>
        <taxon>Peptostreptococcales</taxon>
        <taxon>Filifactoraceae</taxon>
        <taxon>Filifactor</taxon>
    </lineage>
</organism>
<accession>D6GR49</accession>
<dbReference type="PATRIC" id="fig|546269.5.peg.610"/>
<sequence>MQVAPAIHKDFAQMIQNEINNEKFEYEVIKDKDSLNRVNQTIQIEGLDKQLYLLESKLDEGKRFTKNDIIIGERLIQKYIKVEDSEKAMQAVALTAEVGTQAGQMVQAMFMMIKLTPEGQLMALNRIAQKLTNDYVKPEEREITVSISRTQDIFYREKISIRVNTYYRYC</sequence>